<dbReference type="Proteomes" id="UP000002424">
    <property type="component" value="Chromosome"/>
</dbReference>
<dbReference type="eggNOG" id="COG3561">
    <property type="taxonomic scope" value="Bacteria"/>
</dbReference>
<accession>C1DRZ3</accession>
<dbReference type="EnsemblBacteria" id="ACO79868">
    <property type="protein sequence ID" value="ACO79868"/>
    <property type="gene ID" value="Avin_37230"/>
</dbReference>
<reference evidence="2 3" key="1">
    <citation type="journal article" date="2009" name="J. Bacteriol.">
        <title>Genome sequence of Azotobacter vinelandii, an obligate aerobe specialized to support diverse anaerobic metabolic processes.</title>
        <authorList>
            <person name="Setubal J.C."/>
            <person name="dos Santos P."/>
            <person name="Goldman B.S."/>
            <person name="Ertesvag H."/>
            <person name="Espin G."/>
            <person name="Rubio L.M."/>
            <person name="Valla S."/>
            <person name="Almeida N.F."/>
            <person name="Balasubramanian D."/>
            <person name="Cromes L."/>
            <person name="Curatti L."/>
            <person name="Du Z."/>
            <person name="Godsy E."/>
            <person name="Goodner B."/>
            <person name="Hellner-Burris K."/>
            <person name="Hernandez J.A."/>
            <person name="Houmiel K."/>
            <person name="Imperial J."/>
            <person name="Kennedy C."/>
            <person name="Larson T.J."/>
            <person name="Latreille P."/>
            <person name="Ligon L.S."/>
            <person name="Lu J."/>
            <person name="Maerk M."/>
            <person name="Miller N.M."/>
            <person name="Norton S."/>
            <person name="O'Carroll I.P."/>
            <person name="Paulsen I."/>
            <person name="Raulfs E.C."/>
            <person name="Roemer R."/>
            <person name="Rosser J."/>
            <person name="Segura D."/>
            <person name="Slater S."/>
            <person name="Stricklin S.L."/>
            <person name="Studholme D.J."/>
            <person name="Sun J."/>
            <person name="Viana C.J."/>
            <person name="Wallin E."/>
            <person name="Wang B."/>
            <person name="Wheeler C."/>
            <person name="Zhu H."/>
            <person name="Dean D.R."/>
            <person name="Dixon R."/>
            <person name="Wood D."/>
        </authorList>
    </citation>
    <scope>NUCLEOTIDE SEQUENCE [LARGE SCALE GENOMIC DNA]</scope>
    <source>
        <strain evidence="3">DJ / ATCC BAA-1303</strain>
    </source>
</reference>
<dbReference type="PANTHER" id="PTHR36180:SF1">
    <property type="entry name" value="ANTA_ANTB ANTIREPRESSOR DOMAIN-CONTAINING PROTEIN"/>
    <property type="match status" value="1"/>
</dbReference>
<dbReference type="KEGG" id="avn:Avin_37230"/>
<keyword evidence="3" id="KW-1185">Reference proteome</keyword>
<proteinExistence type="predicted"/>
<dbReference type="InterPro" id="IPR013557">
    <property type="entry name" value="AntA/B_antirep"/>
</dbReference>
<dbReference type="PANTHER" id="PTHR36180">
    <property type="entry name" value="DNA-BINDING PROTEIN-RELATED-RELATED"/>
    <property type="match status" value="1"/>
</dbReference>
<evidence type="ECO:0000313" key="2">
    <source>
        <dbReference type="EMBL" id="ACO79868.1"/>
    </source>
</evidence>
<dbReference type="OrthoDB" id="79831at2"/>
<dbReference type="Pfam" id="PF08346">
    <property type="entry name" value="AntA"/>
    <property type="match status" value="1"/>
</dbReference>
<evidence type="ECO:0000259" key="1">
    <source>
        <dbReference type="Pfam" id="PF08346"/>
    </source>
</evidence>
<sequence>MTMTQQLIPVFNGELDGRNQQLCDAQELHAFLEVQTRFNDWIGRRIEQYGFIEGEDFYSVLSKSAGGRPSQDYHLTLDMAKELAMVENNEKGRQIRRYFIAMEREARESRGATYLSVGQQLAIHRQVPRLLALLKAETSPAIRQTLYAQLCQHCHLLAIPAPSLESVGRSKPENGDLFPAQG</sequence>
<gene>
    <name evidence="2" type="ordered locus">Avin_37230</name>
</gene>
<dbReference type="STRING" id="322710.Avin_37230"/>
<feature type="domain" description="AntA/AntB antirepressor" evidence="1">
    <location>
        <begin position="24"/>
        <end position="89"/>
    </location>
</feature>
<evidence type="ECO:0000313" key="3">
    <source>
        <dbReference type="Proteomes" id="UP000002424"/>
    </source>
</evidence>
<name>C1DRZ3_AZOVD</name>
<protein>
    <submittedName>
        <fullName evidence="2">Phage anti-repressor protein AntB-like protein</fullName>
    </submittedName>
</protein>
<dbReference type="EMBL" id="CP001157">
    <property type="protein sequence ID" value="ACO79868.1"/>
    <property type="molecule type" value="Genomic_DNA"/>
</dbReference>
<dbReference type="AlphaFoldDB" id="C1DRZ3"/>
<organism evidence="2 3">
    <name type="scientific">Azotobacter vinelandii (strain DJ / ATCC BAA-1303)</name>
    <dbReference type="NCBI Taxonomy" id="322710"/>
    <lineage>
        <taxon>Bacteria</taxon>
        <taxon>Pseudomonadati</taxon>
        <taxon>Pseudomonadota</taxon>
        <taxon>Gammaproteobacteria</taxon>
        <taxon>Pseudomonadales</taxon>
        <taxon>Pseudomonadaceae</taxon>
        <taxon>Azotobacter</taxon>
    </lineage>
</organism>
<dbReference type="HOGENOM" id="CLU_046670_11_3_6"/>